<dbReference type="CDD" id="cd03214">
    <property type="entry name" value="ABC_Iron-Siderophores_B12_Hemin"/>
    <property type="match status" value="1"/>
</dbReference>
<evidence type="ECO:0000256" key="3">
    <source>
        <dbReference type="ARBA" id="ARBA00022741"/>
    </source>
</evidence>
<dbReference type="GO" id="GO:0005524">
    <property type="term" value="F:ATP binding"/>
    <property type="evidence" value="ECO:0007669"/>
    <property type="project" value="UniProtKB-KW"/>
</dbReference>
<evidence type="ECO:0000313" key="7">
    <source>
        <dbReference type="Proteomes" id="UP000245020"/>
    </source>
</evidence>
<dbReference type="PROSITE" id="PS50893">
    <property type="entry name" value="ABC_TRANSPORTER_2"/>
    <property type="match status" value="1"/>
</dbReference>
<dbReference type="InterPro" id="IPR027417">
    <property type="entry name" value="P-loop_NTPase"/>
</dbReference>
<dbReference type="SMART" id="SM00382">
    <property type="entry name" value="AAA"/>
    <property type="match status" value="1"/>
</dbReference>
<proteinExistence type="inferred from homology"/>
<dbReference type="Gene3D" id="3.40.50.300">
    <property type="entry name" value="P-loop containing nucleotide triphosphate hydrolases"/>
    <property type="match status" value="1"/>
</dbReference>
<evidence type="ECO:0000256" key="1">
    <source>
        <dbReference type="ARBA" id="ARBA00005417"/>
    </source>
</evidence>
<evidence type="ECO:0000256" key="4">
    <source>
        <dbReference type="ARBA" id="ARBA00022840"/>
    </source>
</evidence>
<organism evidence="6 7">
    <name type="scientific">Ignatzschineria ureiclastica</name>
    <dbReference type="NCBI Taxonomy" id="472582"/>
    <lineage>
        <taxon>Bacteria</taxon>
        <taxon>Pseudomonadati</taxon>
        <taxon>Pseudomonadota</taxon>
        <taxon>Gammaproteobacteria</taxon>
        <taxon>Cardiobacteriales</taxon>
        <taxon>Ignatzschineriaceae</taxon>
        <taxon>Ignatzschineria</taxon>
    </lineage>
</organism>
<feature type="domain" description="ABC transporter" evidence="5">
    <location>
        <begin position="2"/>
        <end position="235"/>
    </location>
</feature>
<name>A0A2U2ADE2_9GAMM</name>
<evidence type="ECO:0000313" key="6">
    <source>
        <dbReference type="EMBL" id="PWD80678.1"/>
    </source>
</evidence>
<dbReference type="EMBL" id="QEWQ01000004">
    <property type="protein sequence ID" value="PWD80678.1"/>
    <property type="molecule type" value="Genomic_DNA"/>
</dbReference>
<accession>A0A2U2ADE2</accession>
<dbReference type="FunFam" id="3.40.50.300:FF:000134">
    <property type="entry name" value="Iron-enterobactin ABC transporter ATP-binding protein"/>
    <property type="match status" value="1"/>
</dbReference>
<dbReference type="PROSITE" id="PS00211">
    <property type="entry name" value="ABC_TRANSPORTER_1"/>
    <property type="match status" value="1"/>
</dbReference>
<dbReference type="InterPro" id="IPR003439">
    <property type="entry name" value="ABC_transporter-like_ATP-bd"/>
</dbReference>
<keyword evidence="4" id="KW-0067">ATP-binding</keyword>
<dbReference type="AlphaFoldDB" id="A0A2U2ADE2"/>
<dbReference type="SUPFAM" id="SSF52540">
    <property type="entry name" value="P-loop containing nucleoside triphosphate hydrolases"/>
    <property type="match status" value="1"/>
</dbReference>
<reference evidence="7" key="1">
    <citation type="submission" date="2018-05" db="EMBL/GenBank/DDBJ databases">
        <title>Ignatzschineria dubaiensis sp. nov., isolated from necrotic foot tissues of dromedaries (Camelus dromedarius) and associated maggots in Dubai, United Arab Emirates.</title>
        <authorList>
            <person name="Tsang C.C."/>
            <person name="Tang J.Y.M."/>
            <person name="Fong J.Y.H."/>
            <person name="Kinne J."/>
            <person name="Lee H.H."/>
            <person name="Joseph M."/>
            <person name="Jose S."/>
            <person name="Schuster R.K."/>
            <person name="Tang Y."/>
            <person name="Sivakumar S."/>
            <person name="Chen J.H.K."/>
            <person name="Teng J.L.L."/>
            <person name="Lau S.K.P."/>
            <person name="Wernery U."/>
            <person name="Woo P.C.Y."/>
        </authorList>
    </citation>
    <scope>NUCLEOTIDE SEQUENCE [LARGE SCALE GENOMIC DNA]</scope>
    <source>
        <strain evidence="7">KCTC 22644</strain>
    </source>
</reference>
<protein>
    <recommendedName>
        <fullName evidence="5">ABC transporter domain-containing protein</fullName>
    </recommendedName>
</protein>
<comment type="caution">
    <text evidence="6">The sequence shown here is derived from an EMBL/GenBank/DDBJ whole genome shotgun (WGS) entry which is preliminary data.</text>
</comment>
<dbReference type="Pfam" id="PF00005">
    <property type="entry name" value="ABC_tran"/>
    <property type="match status" value="1"/>
</dbReference>
<keyword evidence="3" id="KW-0547">Nucleotide-binding</keyword>
<sequence>MAQVYPIHIRNLSYNGILKEINITLESPKLIGIIGPNGSGKTTLLRHIYRDIKTKAQVFLNREDIAHFSIKALARELSVLTQFNDQVEGKLTVEEIVVMGRMPYKRYYTNYQASDFAIAEHYMARFGLENMRHKTYETLSGGEKQRVMLAKCFTQETDLLILDEPTNHLDVRYQVEAMKALAESPATAVVTIHDINLASKYCDYLILMKEGEIYQQGAPETVLTKEHLYAVFGVHFNVVPMKEHIAIFL</sequence>
<dbReference type="GO" id="GO:0016887">
    <property type="term" value="F:ATP hydrolysis activity"/>
    <property type="evidence" value="ECO:0007669"/>
    <property type="project" value="InterPro"/>
</dbReference>
<dbReference type="InterPro" id="IPR003593">
    <property type="entry name" value="AAA+_ATPase"/>
</dbReference>
<dbReference type="PANTHER" id="PTHR42794:SF2">
    <property type="entry name" value="ABC TRANSPORTER ATP-BINDING PROTEIN"/>
    <property type="match status" value="1"/>
</dbReference>
<dbReference type="Proteomes" id="UP000245020">
    <property type="component" value="Unassembled WGS sequence"/>
</dbReference>
<dbReference type="RefSeq" id="WP_109189339.1">
    <property type="nucleotide sequence ID" value="NZ_BMYA01000002.1"/>
</dbReference>
<comment type="similarity">
    <text evidence="1">Belongs to the ABC transporter superfamily.</text>
</comment>
<dbReference type="InterPro" id="IPR017871">
    <property type="entry name" value="ABC_transporter-like_CS"/>
</dbReference>
<gene>
    <name evidence="6" type="ORF">DC083_06035</name>
</gene>
<dbReference type="PANTHER" id="PTHR42794">
    <property type="entry name" value="HEMIN IMPORT ATP-BINDING PROTEIN HMUV"/>
    <property type="match status" value="1"/>
</dbReference>
<keyword evidence="2" id="KW-0813">Transport</keyword>
<evidence type="ECO:0000256" key="2">
    <source>
        <dbReference type="ARBA" id="ARBA00022448"/>
    </source>
</evidence>
<evidence type="ECO:0000259" key="5">
    <source>
        <dbReference type="PROSITE" id="PS50893"/>
    </source>
</evidence>
<dbReference type="OrthoDB" id="5292475at2"/>
<keyword evidence="7" id="KW-1185">Reference proteome</keyword>